<organism evidence="2 3">
    <name type="scientific">Abyssalbus ytuae</name>
    <dbReference type="NCBI Taxonomy" id="2926907"/>
    <lineage>
        <taxon>Bacteria</taxon>
        <taxon>Pseudomonadati</taxon>
        <taxon>Bacteroidota</taxon>
        <taxon>Flavobacteriia</taxon>
        <taxon>Flavobacteriales</taxon>
        <taxon>Flavobacteriaceae</taxon>
        <taxon>Abyssalbus</taxon>
    </lineage>
</organism>
<dbReference type="Proteomes" id="UP000831290">
    <property type="component" value="Chromosome"/>
</dbReference>
<sequence>MKNLTLLIFFLSSCLAFSQSSDNLFSMALSQNIRKYNIQSDDAYENRDLERGKSLFDSLVKNHLRGTILDNYRFKRFEDDSYFRLNTIHKPFVLLTTASWCVVPEDQIAAINLLADEYADQVEFIILFWDRVGNILDLSLQYSEKIPVIYFDEKYNRDPQTIKTLKHSLGLPLCFYADQDRKIIDITRGGVFLPYDTKEDLYSINYNVFKNSVDNLIAHSAVITEPENESSTTE</sequence>
<protein>
    <submittedName>
        <fullName evidence="2">TlpA family protein disulfide reductase</fullName>
    </submittedName>
</protein>
<feature type="signal peptide" evidence="1">
    <location>
        <begin position="1"/>
        <end position="18"/>
    </location>
</feature>
<dbReference type="KEGG" id="fbm:MQE35_02770"/>
<reference evidence="2" key="1">
    <citation type="submission" date="2022-03" db="EMBL/GenBank/DDBJ databases">
        <title>Description of Abyssus ytuae gen. nov., sp. nov., a novel member of the family Flavobacteriaceae isolated from the sediment of Mariana Trench.</title>
        <authorList>
            <person name="Zhang J."/>
            <person name="Xu X."/>
        </authorList>
    </citation>
    <scope>NUCLEOTIDE SEQUENCE</scope>
    <source>
        <strain evidence="2">MT3330</strain>
    </source>
</reference>
<name>A0A9E7A1X5_9FLAO</name>
<gene>
    <name evidence="2" type="ORF">MQE35_02770</name>
</gene>
<keyword evidence="1" id="KW-0732">Signal</keyword>
<proteinExistence type="predicted"/>
<dbReference type="AlphaFoldDB" id="A0A9E7A1X5"/>
<evidence type="ECO:0000256" key="1">
    <source>
        <dbReference type="SAM" id="SignalP"/>
    </source>
</evidence>
<dbReference type="InterPro" id="IPR036249">
    <property type="entry name" value="Thioredoxin-like_sf"/>
</dbReference>
<feature type="chain" id="PRO_5039358767" evidence="1">
    <location>
        <begin position="19"/>
        <end position="234"/>
    </location>
</feature>
<evidence type="ECO:0000313" key="2">
    <source>
        <dbReference type="EMBL" id="UOB18231.1"/>
    </source>
</evidence>
<accession>A0A9E7A1X5</accession>
<evidence type="ECO:0000313" key="3">
    <source>
        <dbReference type="Proteomes" id="UP000831290"/>
    </source>
</evidence>
<dbReference type="Gene3D" id="3.40.30.10">
    <property type="entry name" value="Glutaredoxin"/>
    <property type="match status" value="1"/>
</dbReference>
<keyword evidence="3" id="KW-1185">Reference proteome</keyword>
<dbReference type="SUPFAM" id="SSF52833">
    <property type="entry name" value="Thioredoxin-like"/>
    <property type="match status" value="1"/>
</dbReference>
<dbReference type="EMBL" id="CP094358">
    <property type="protein sequence ID" value="UOB18231.1"/>
    <property type="molecule type" value="Genomic_DNA"/>
</dbReference>
<dbReference type="RefSeq" id="WP_255844297.1">
    <property type="nucleotide sequence ID" value="NZ_CP094358.1"/>
</dbReference>